<gene>
    <name evidence="3" type="primary">cobB</name>
    <name evidence="6" type="ORF">ENS56_09010</name>
</gene>
<evidence type="ECO:0000256" key="2">
    <source>
        <dbReference type="ARBA" id="ARBA00023027"/>
    </source>
</evidence>
<feature type="binding site" evidence="3">
    <location>
        <begin position="103"/>
        <end position="106"/>
    </location>
    <ligand>
        <name>NAD(+)</name>
        <dbReference type="ChEBI" id="CHEBI:57540"/>
    </ligand>
</feature>
<feature type="binding site" evidence="3 4">
    <location>
        <position position="151"/>
    </location>
    <ligand>
        <name>Zn(2+)</name>
        <dbReference type="ChEBI" id="CHEBI:29105"/>
    </ligand>
</feature>
<feature type="binding site" evidence="3">
    <location>
        <position position="232"/>
    </location>
    <ligand>
        <name>NAD(+)</name>
        <dbReference type="ChEBI" id="CHEBI:57540"/>
    </ligand>
</feature>
<keyword evidence="2 3" id="KW-0520">NAD</keyword>
<organism evidence="6">
    <name type="scientific">Ignavibacterium album</name>
    <dbReference type="NCBI Taxonomy" id="591197"/>
    <lineage>
        <taxon>Bacteria</taxon>
        <taxon>Pseudomonadati</taxon>
        <taxon>Ignavibacteriota</taxon>
        <taxon>Ignavibacteria</taxon>
        <taxon>Ignavibacteriales</taxon>
        <taxon>Ignavibacteriaceae</taxon>
        <taxon>Ignavibacterium</taxon>
    </lineage>
</organism>
<feature type="binding site" evidence="3 4">
    <location>
        <position position="132"/>
    </location>
    <ligand>
        <name>Zn(2+)</name>
        <dbReference type="ChEBI" id="CHEBI:29105"/>
    </ligand>
</feature>
<dbReference type="GO" id="GO:0036054">
    <property type="term" value="F:protein-malonyllysine demalonylase activity"/>
    <property type="evidence" value="ECO:0007669"/>
    <property type="project" value="InterPro"/>
</dbReference>
<dbReference type="InterPro" id="IPR050134">
    <property type="entry name" value="NAD-dep_sirtuin_deacylases"/>
</dbReference>
<dbReference type="InterPro" id="IPR029035">
    <property type="entry name" value="DHS-like_NAD/FAD-binding_dom"/>
</dbReference>
<reference evidence="6" key="1">
    <citation type="journal article" date="2020" name="mSystems">
        <title>Genome- and Community-Level Interaction Insights into Carbon Utilization and Element Cycling Functions of Hydrothermarchaeota in Hydrothermal Sediment.</title>
        <authorList>
            <person name="Zhou Z."/>
            <person name="Liu Y."/>
            <person name="Xu W."/>
            <person name="Pan J."/>
            <person name="Luo Z.H."/>
            <person name="Li M."/>
        </authorList>
    </citation>
    <scope>NUCLEOTIDE SEQUENCE [LARGE SCALE GENOMIC DNA]</scope>
    <source>
        <strain evidence="6">SpSt-500</strain>
    </source>
</reference>
<dbReference type="InterPro" id="IPR026591">
    <property type="entry name" value="Sirtuin_cat_small_dom_sf"/>
</dbReference>
<evidence type="ECO:0000259" key="5">
    <source>
        <dbReference type="PROSITE" id="PS50305"/>
    </source>
</evidence>
<dbReference type="Gene3D" id="3.30.1600.10">
    <property type="entry name" value="SIR2/SIRT2 'Small Domain"/>
    <property type="match status" value="1"/>
</dbReference>
<sequence length="250" mass="28201">MSEINFSKEFIDKLSESKRIVFFTGAGISAESGIPTFRGKDGIWNKLKPEELANFNAFLRNPQMVWEWYNHRKKIIHDSKPNAGHLAIAEFEKYFDDVAVVTQNIDNLHRRAGSTKIYELHGNIKRNYCIKCHTFYNEELEFSEGVPKCKCGGLIRPDVVWFGEFLPADQLEESEKAAIRSDMFFVAGTSAVVYPAAGLVYTAKRSGSFIVEVNIEETEVTSIADVSFFGGAGKVLPAILEKVKELKKNF</sequence>
<comment type="function">
    <text evidence="3">NAD-dependent lysine deacetylase and desuccinylase that specifically removes acetyl and succinyl groups on target proteins. Modulates the activities of several proteins which are inactive in their acylated form.</text>
</comment>
<dbReference type="PANTHER" id="PTHR11085:SF4">
    <property type="entry name" value="NAD-DEPENDENT PROTEIN DEACYLASE"/>
    <property type="match status" value="1"/>
</dbReference>
<evidence type="ECO:0000313" key="6">
    <source>
        <dbReference type="EMBL" id="HGT48163.1"/>
    </source>
</evidence>
<dbReference type="EC" id="2.3.1.286" evidence="3"/>
<dbReference type="SUPFAM" id="SSF52467">
    <property type="entry name" value="DHS-like NAD/FAD-binding domain"/>
    <property type="match status" value="1"/>
</dbReference>
<comment type="subcellular location">
    <subcellularLocation>
        <location evidence="3">Cytoplasm</location>
    </subcellularLocation>
</comment>
<dbReference type="EMBL" id="DSVI01000010">
    <property type="protein sequence ID" value="HGT48163.1"/>
    <property type="molecule type" value="Genomic_DNA"/>
</dbReference>
<feature type="binding site" evidence="3 4">
    <location>
        <position position="129"/>
    </location>
    <ligand>
        <name>Zn(2+)</name>
        <dbReference type="ChEBI" id="CHEBI:29105"/>
    </ligand>
</feature>
<evidence type="ECO:0000256" key="4">
    <source>
        <dbReference type="PROSITE-ProRule" id="PRU00236"/>
    </source>
</evidence>
<feature type="binding site" evidence="3">
    <location>
        <position position="72"/>
    </location>
    <ligand>
        <name>substrate</name>
    </ligand>
</feature>
<proteinExistence type="inferred from homology"/>
<comment type="similarity">
    <text evidence="3">Belongs to the sirtuin family. Class III subfamily.</text>
</comment>
<dbReference type="AlphaFoldDB" id="A0A832DHI0"/>
<dbReference type="CDD" id="cd01412">
    <property type="entry name" value="SIRT5_Af1_CobB"/>
    <property type="match status" value="1"/>
</dbReference>
<accession>A0A832DHI0</accession>
<dbReference type="GO" id="GO:0005737">
    <property type="term" value="C:cytoplasm"/>
    <property type="evidence" value="ECO:0007669"/>
    <property type="project" value="UniProtKB-SubCell"/>
</dbReference>
<protein>
    <recommendedName>
        <fullName evidence="3">NAD-dependent protein deacylase</fullName>
        <ecNumber evidence="3">2.3.1.286</ecNumber>
    </recommendedName>
    <alternativeName>
        <fullName evidence="3">Regulatory protein SIR2 homolog</fullName>
    </alternativeName>
</protein>
<dbReference type="PANTHER" id="PTHR11085">
    <property type="entry name" value="NAD-DEPENDENT PROTEIN DEACYLASE SIRTUIN-5, MITOCHONDRIAL-RELATED"/>
    <property type="match status" value="1"/>
</dbReference>
<dbReference type="Gene3D" id="3.40.50.1220">
    <property type="entry name" value="TPP-binding domain"/>
    <property type="match status" value="1"/>
</dbReference>
<dbReference type="Pfam" id="PF02146">
    <property type="entry name" value="SIR2"/>
    <property type="match status" value="1"/>
</dbReference>
<name>A0A832DHI0_9BACT</name>
<dbReference type="GO" id="GO:0036055">
    <property type="term" value="F:protein-succinyllysine desuccinylase activity"/>
    <property type="evidence" value="ECO:0007669"/>
    <property type="project" value="UniProtKB-UniRule"/>
</dbReference>
<dbReference type="GO" id="GO:0070403">
    <property type="term" value="F:NAD+ binding"/>
    <property type="evidence" value="ECO:0007669"/>
    <property type="project" value="UniProtKB-UniRule"/>
</dbReference>
<dbReference type="PROSITE" id="PS50305">
    <property type="entry name" value="SIRTUIN"/>
    <property type="match status" value="1"/>
</dbReference>
<feature type="binding site" evidence="3 4">
    <location>
        <position position="149"/>
    </location>
    <ligand>
        <name>Zn(2+)</name>
        <dbReference type="ChEBI" id="CHEBI:29105"/>
    </ligand>
</feature>
<comment type="catalytic activity">
    <reaction evidence="3">
        <text>N(6)-succinyl-L-lysyl-[protein] + NAD(+) + H2O = 2''-O-succinyl-ADP-D-ribose + nicotinamide + L-lysyl-[protein]</text>
        <dbReference type="Rhea" id="RHEA:47668"/>
        <dbReference type="Rhea" id="RHEA-COMP:9752"/>
        <dbReference type="Rhea" id="RHEA-COMP:11877"/>
        <dbReference type="ChEBI" id="CHEBI:15377"/>
        <dbReference type="ChEBI" id="CHEBI:17154"/>
        <dbReference type="ChEBI" id="CHEBI:29969"/>
        <dbReference type="ChEBI" id="CHEBI:57540"/>
        <dbReference type="ChEBI" id="CHEBI:87830"/>
        <dbReference type="ChEBI" id="CHEBI:87832"/>
    </reaction>
</comment>
<evidence type="ECO:0000256" key="1">
    <source>
        <dbReference type="ARBA" id="ARBA00022679"/>
    </source>
</evidence>
<dbReference type="InterPro" id="IPR026590">
    <property type="entry name" value="Ssirtuin_cat_dom"/>
</dbReference>
<dbReference type="InterPro" id="IPR003000">
    <property type="entry name" value="Sirtuin"/>
</dbReference>
<keyword evidence="3 4" id="KW-0479">Metal-binding</keyword>
<dbReference type="InterPro" id="IPR027546">
    <property type="entry name" value="Sirtuin_class_III"/>
</dbReference>
<feature type="binding site" evidence="3">
    <location>
        <position position="69"/>
    </location>
    <ligand>
        <name>substrate</name>
    </ligand>
</feature>
<evidence type="ECO:0000256" key="3">
    <source>
        <dbReference type="HAMAP-Rule" id="MF_01121"/>
    </source>
</evidence>
<keyword evidence="3" id="KW-0963">Cytoplasm</keyword>
<keyword evidence="1" id="KW-0808">Transferase</keyword>
<comment type="domain">
    <text evidence="3">2 residues (Tyr-69 and Arg-72) present in a large hydrophobic pocket are probably involved in substrate specificity. They are important for desuccinylation activity, but dispensable for deacetylation activity.</text>
</comment>
<feature type="domain" description="Deacetylase sirtuin-type" evidence="5">
    <location>
        <begin position="1"/>
        <end position="249"/>
    </location>
</feature>
<feature type="binding site" evidence="3">
    <location>
        <begin position="25"/>
        <end position="44"/>
    </location>
    <ligand>
        <name>NAD(+)</name>
        <dbReference type="ChEBI" id="CHEBI:57540"/>
    </ligand>
</feature>
<keyword evidence="3 4" id="KW-0862">Zinc</keyword>
<comment type="caution">
    <text evidence="6">The sequence shown here is derived from an EMBL/GenBank/DDBJ whole genome shotgun (WGS) entry which is preliminary data.</text>
</comment>
<dbReference type="NCBIfam" id="NF001753">
    <property type="entry name" value="PRK00481.1-3"/>
    <property type="match status" value="1"/>
</dbReference>
<feature type="active site" description="Proton acceptor" evidence="3 4">
    <location>
        <position position="121"/>
    </location>
</feature>
<comment type="cofactor">
    <cofactor evidence="3">
        <name>Zn(2+)</name>
        <dbReference type="ChEBI" id="CHEBI:29105"/>
    </cofactor>
    <text evidence="3">Binds 1 zinc ion per subunit.</text>
</comment>
<comment type="catalytic activity">
    <reaction evidence="3">
        <text>N(6)-acetyl-L-lysyl-[protein] + NAD(+) + H2O = 2''-O-acetyl-ADP-D-ribose + nicotinamide + L-lysyl-[protein]</text>
        <dbReference type="Rhea" id="RHEA:43636"/>
        <dbReference type="Rhea" id="RHEA-COMP:9752"/>
        <dbReference type="Rhea" id="RHEA-COMP:10731"/>
        <dbReference type="ChEBI" id="CHEBI:15377"/>
        <dbReference type="ChEBI" id="CHEBI:17154"/>
        <dbReference type="ChEBI" id="CHEBI:29969"/>
        <dbReference type="ChEBI" id="CHEBI:57540"/>
        <dbReference type="ChEBI" id="CHEBI:61930"/>
        <dbReference type="ChEBI" id="CHEBI:83767"/>
        <dbReference type="EC" id="2.3.1.286"/>
    </reaction>
</comment>
<feature type="binding site" evidence="3">
    <location>
        <begin position="214"/>
        <end position="216"/>
    </location>
    <ligand>
        <name>NAD(+)</name>
        <dbReference type="ChEBI" id="CHEBI:57540"/>
    </ligand>
</feature>
<feature type="binding site" evidence="3">
    <location>
        <begin position="188"/>
        <end position="190"/>
    </location>
    <ligand>
        <name>NAD(+)</name>
        <dbReference type="ChEBI" id="CHEBI:57540"/>
    </ligand>
</feature>
<dbReference type="HAMAP" id="MF_01121">
    <property type="entry name" value="Sirtuin_ClassIII"/>
    <property type="match status" value="1"/>
</dbReference>
<dbReference type="GO" id="GO:0017136">
    <property type="term" value="F:histone deacetylase activity, NAD-dependent"/>
    <property type="evidence" value="ECO:0007669"/>
    <property type="project" value="TreeGrafter"/>
</dbReference>
<dbReference type="GO" id="GO:0008270">
    <property type="term" value="F:zinc ion binding"/>
    <property type="evidence" value="ECO:0007669"/>
    <property type="project" value="UniProtKB-UniRule"/>
</dbReference>